<feature type="signal peptide" evidence="1">
    <location>
        <begin position="1"/>
        <end position="19"/>
    </location>
</feature>
<feature type="domain" description="EcxA zinc-binding" evidence="2">
    <location>
        <begin position="400"/>
        <end position="701"/>
    </location>
</feature>
<reference evidence="4" key="2">
    <citation type="submission" date="2023-01" db="EMBL/GenBank/DDBJ databases">
        <title>Draft genome sequence of Algimonas ampicilliniresistens strain NBRC 108219.</title>
        <authorList>
            <person name="Sun Q."/>
            <person name="Mori K."/>
        </authorList>
    </citation>
    <scope>NUCLEOTIDE SEQUENCE</scope>
    <source>
        <strain evidence="4">NBRC 108219</strain>
    </source>
</reference>
<dbReference type="Gene3D" id="3.40.390.10">
    <property type="entry name" value="Collagenase (Catalytic Domain)"/>
    <property type="match status" value="1"/>
</dbReference>
<evidence type="ECO:0000313" key="5">
    <source>
        <dbReference type="Proteomes" id="UP001161391"/>
    </source>
</evidence>
<organism evidence="4 5">
    <name type="scientific">Algimonas ampicilliniresistens</name>
    <dbReference type="NCBI Taxonomy" id="1298735"/>
    <lineage>
        <taxon>Bacteria</taxon>
        <taxon>Pseudomonadati</taxon>
        <taxon>Pseudomonadota</taxon>
        <taxon>Alphaproteobacteria</taxon>
        <taxon>Maricaulales</taxon>
        <taxon>Robiginitomaculaceae</taxon>
        <taxon>Algimonas</taxon>
    </lineage>
</organism>
<evidence type="ECO:0000259" key="2">
    <source>
        <dbReference type="Pfam" id="PF16313"/>
    </source>
</evidence>
<proteinExistence type="predicted"/>
<dbReference type="RefSeq" id="WP_284386563.1">
    <property type="nucleotide sequence ID" value="NZ_BSNK01000001.1"/>
</dbReference>
<dbReference type="EMBL" id="BSNK01000001">
    <property type="protein sequence ID" value="GLQ22251.1"/>
    <property type="molecule type" value="Genomic_DNA"/>
</dbReference>
<name>A0ABQ5V6P6_9PROT</name>
<evidence type="ECO:0000259" key="3">
    <source>
        <dbReference type="Pfam" id="PF17148"/>
    </source>
</evidence>
<feature type="chain" id="PRO_5045206491" evidence="1">
    <location>
        <begin position="20"/>
        <end position="805"/>
    </location>
</feature>
<gene>
    <name evidence="4" type="ORF">GCM10007853_01250</name>
</gene>
<evidence type="ECO:0000313" key="4">
    <source>
        <dbReference type="EMBL" id="GLQ22251.1"/>
    </source>
</evidence>
<keyword evidence="5" id="KW-1185">Reference proteome</keyword>
<feature type="domain" description="DUF5117" evidence="3">
    <location>
        <begin position="92"/>
        <end position="276"/>
    </location>
</feature>
<sequence length="805" mass="87574">MRYFFLGLTALLLTSCVAARDTNGSSDPLAGLDQRDGFLNLHVDTNDGRVLVRLPEPGEDGVALEAIHTARLTSGLGSNPVGLDRGWGDSGKIVIFRKRGGKVLLEQPNLRYRASPDNPLEERAVAESFAPSFLASFDIVSRDGGLVIDMTDFLTSDVLGLQQYLKDADQGSFSLKSDRTLIDTDNVFSFPDNAEFDVFFTLETSDPGREVATTAANGKTATLIQHHSFVRLPDDGYVPLLSDPRAAAIEEVHYNYSAALSAPIETRLARRYRLQKDADGNTIKPIVVYIDGGAPEPIRSALVEGAAWWGEAFTEAGYPDGYRVEILPDDVHPLDVRYTVVQWVHRQTRGWSYGGGVSDPRTGEMLKGHVNLGSLRVRQDRMIFEGLLGAEKTGSGDLDDPVQLALMRIRQLSAHEIGHSLGFMHNFAASSDDKASVMDYPAMDVRLVDGEPDLSNVYGVGIGDWDKVTADWLYGDHTPEARDAILDAAYARGLSYVADSDGRSSGTGHPDGSVWDNGTDAVATLRDVMAMRAYALDRFGPDNLPNGWAQSNLNAALVPIYLYHRYQTAAAAKSIGGVRFDYGLAGEAMAAEIVPPARQREALQAVLSTLDPAALDIPDTVLNRLTPRLGSFSFADSDRELFRASAYPAFDVVAAADTAADLTFDALLHPRRLSRLVEFHRRDASNLGIDELMVRTRNAVMGFPREGRQGEIANAVRARFAYALVELLSGDHPPAVKAAADLTLDRLRATLTLSNDRTDQWLADEIERMKAAPRSAKSLIPAPKLLPPGSPIGTAGFHVSGFHDK</sequence>
<dbReference type="Pfam" id="PF17148">
    <property type="entry name" value="DUF5117"/>
    <property type="match status" value="1"/>
</dbReference>
<dbReference type="PROSITE" id="PS51257">
    <property type="entry name" value="PROKAR_LIPOPROTEIN"/>
    <property type="match status" value="1"/>
</dbReference>
<dbReference type="Proteomes" id="UP001161391">
    <property type="component" value="Unassembled WGS sequence"/>
</dbReference>
<evidence type="ECO:0000256" key="1">
    <source>
        <dbReference type="SAM" id="SignalP"/>
    </source>
</evidence>
<comment type="caution">
    <text evidence="4">The sequence shown here is derived from an EMBL/GenBank/DDBJ whole genome shotgun (WGS) entry which is preliminary data.</text>
</comment>
<dbReference type="Pfam" id="PF16313">
    <property type="entry name" value="DUF4953"/>
    <property type="match status" value="1"/>
</dbReference>
<dbReference type="InterPro" id="IPR034032">
    <property type="entry name" value="Zn_MMP-like_bac"/>
</dbReference>
<dbReference type="CDD" id="cd04276">
    <property type="entry name" value="ZnMc_MMP_like_2"/>
    <property type="match status" value="1"/>
</dbReference>
<dbReference type="PANTHER" id="PTHR38478:SF1">
    <property type="entry name" value="ZINC DEPENDENT METALLOPROTEASE DOMAIN LIPOPROTEIN"/>
    <property type="match status" value="1"/>
</dbReference>
<reference evidence="4" key="1">
    <citation type="journal article" date="2014" name="Int. J. Syst. Evol. Microbiol.">
        <title>Complete genome of a new Firmicutes species belonging to the dominant human colonic microbiota ('Ruminococcus bicirculans') reveals two chromosomes and a selective capacity to utilize plant glucans.</title>
        <authorList>
            <consortium name="NISC Comparative Sequencing Program"/>
            <person name="Wegmann U."/>
            <person name="Louis P."/>
            <person name="Goesmann A."/>
            <person name="Henrissat B."/>
            <person name="Duncan S.H."/>
            <person name="Flint H.J."/>
        </authorList>
    </citation>
    <scope>NUCLEOTIDE SEQUENCE</scope>
    <source>
        <strain evidence="4">NBRC 108219</strain>
    </source>
</reference>
<keyword evidence="1" id="KW-0732">Signal</keyword>
<protein>
    <submittedName>
        <fullName evidence="4">Peptidase</fullName>
    </submittedName>
</protein>
<dbReference type="InterPro" id="IPR032534">
    <property type="entry name" value="EcxA_zinc-bd"/>
</dbReference>
<dbReference type="PANTHER" id="PTHR38478">
    <property type="entry name" value="PEPTIDASE M1A AND M12B"/>
    <property type="match status" value="1"/>
</dbReference>
<dbReference type="InterPro" id="IPR033413">
    <property type="entry name" value="DUF5117"/>
</dbReference>
<accession>A0ABQ5V6P6</accession>
<dbReference type="SUPFAM" id="SSF55486">
    <property type="entry name" value="Metalloproteases ('zincins'), catalytic domain"/>
    <property type="match status" value="1"/>
</dbReference>
<dbReference type="InterPro" id="IPR024079">
    <property type="entry name" value="MetalloPept_cat_dom_sf"/>
</dbReference>